<sequence>MKSLVGSILILNQWYGLVIISVLVLALLCFLIGLLVVGSYRRKDTYNTQIKSGGYPDMGSGFYSQRLDYHSWLIFNKSQRTHLQFVEILTISIVSTLLGGLTFPITSAVMCFVNALGRLFYLSYISSKGASHPLRLIGALMSDNYPLYTKYFAQIKENYKFISEIGQGGFGIVFLAYNRINRHLTENEAAQIMRQLFSAVSYIHANNIVHRDLKPENFILKHENDIKSMKMIDFGLSQIFQKGQILKQQSGTPFYIAPEVIEGQYGEEVDNWALGVILYIILSGSPPFYGKTNQEIFYRIRKCQYNLNLEEFQQCSLEVKDLLTKLLVRNPKKRISAMESYNHVWVQQEVSREMANLVISQSAFKGLEKICNLKQIKKTLLVYMATQIQEKDVENLKKIFLKIDTNGNGMISEEELLLGIQQFKRELNIEINDDQAKRIFQAMDFDNSGQIDYTEFIASFINNPEFQNDQLITQAFLKIDQNNDGKISRQEIQELLQNNIIPLGDQEVEQLIKEADLDGDGEVQNIKQKIYKYINIKKNIYIKIYLYLYIYIYILFKY</sequence>
<dbReference type="PROSITE" id="PS50011">
    <property type="entry name" value="PROTEIN_KINASE_DOM"/>
    <property type="match status" value="1"/>
</dbReference>
<dbReference type="InterPro" id="IPR011009">
    <property type="entry name" value="Kinase-like_dom_sf"/>
</dbReference>
<accession>G0R325</accession>
<evidence type="ECO:0000259" key="21">
    <source>
        <dbReference type="PROSITE" id="PS50011"/>
    </source>
</evidence>
<comment type="subcellular location">
    <subcellularLocation>
        <location evidence="2">Cytoplasm</location>
        <location evidence="2">Cytoskeleton</location>
    </subcellularLocation>
    <subcellularLocation>
        <location evidence="3">Membrane</location>
    </subcellularLocation>
</comment>
<dbReference type="OrthoDB" id="40902at2759"/>
<evidence type="ECO:0000256" key="18">
    <source>
        <dbReference type="ARBA" id="ARBA00024334"/>
    </source>
</evidence>
<dbReference type="SMART" id="SM00220">
    <property type="entry name" value="S_TKc"/>
    <property type="match status" value="1"/>
</dbReference>
<feature type="domain" description="EF-hand" evidence="22">
    <location>
        <begin position="431"/>
        <end position="466"/>
    </location>
</feature>
<reference evidence="23 24" key="1">
    <citation type="submission" date="2011-07" db="EMBL/GenBank/DDBJ databases">
        <authorList>
            <person name="Coyne R."/>
            <person name="Brami D."/>
            <person name="Johnson J."/>
            <person name="Hostetler J."/>
            <person name="Hannick L."/>
            <person name="Clark T."/>
            <person name="Cassidy-Hanley D."/>
            <person name="Inman J."/>
        </authorList>
    </citation>
    <scope>NUCLEOTIDE SEQUENCE [LARGE SCALE GENOMIC DNA]</scope>
    <source>
        <strain evidence="23 24">G5</strain>
    </source>
</reference>
<dbReference type="GO" id="GO:0004674">
    <property type="term" value="F:protein serine/threonine kinase activity"/>
    <property type="evidence" value="ECO:0007669"/>
    <property type="project" value="UniProtKB-KW"/>
</dbReference>
<evidence type="ECO:0000256" key="15">
    <source>
        <dbReference type="ARBA" id="ARBA00022989"/>
    </source>
</evidence>
<dbReference type="Gene3D" id="1.10.238.10">
    <property type="entry name" value="EF-hand"/>
    <property type="match status" value="2"/>
</dbReference>
<evidence type="ECO:0000313" key="23">
    <source>
        <dbReference type="EMBL" id="EGR28131.1"/>
    </source>
</evidence>
<dbReference type="eggNOG" id="KOG0032">
    <property type="taxonomic scope" value="Eukaryota"/>
</dbReference>
<dbReference type="AlphaFoldDB" id="G0R325"/>
<dbReference type="GO" id="GO:0016020">
    <property type="term" value="C:membrane"/>
    <property type="evidence" value="ECO:0007669"/>
    <property type="project" value="UniProtKB-SubCell"/>
</dbReference>
<keyword evidence="13" id="KW-0106">Calcium</keyword>
<dbReference type="SUPFAM" id="SSF47473">
    <property type="entry name" value="EF-hand"/>
    <property type="match status" value="1"/>
</dbReference>
<evidence type="ECO:0000256" key="10">
    <source>
        <dbReference type="ARBA" id="ARBA00022737"/>
    </source>
</evidence>
<evidence type="ECO:0000256" key="6">
    <source>
        <dbReference type="ARBA" id="ARBA00022527"/>
    </source>
</evidence>
<dbReference type="PANTHER" id="PTHR24349">
    <property type="entry name" value="SERINE/THREONINE-PROTEIN KINASE"/>
    <property type="match status" value="1"/>
</dbReference>
<dbReference type="InterPro" id="IPR000719">
    <property type="entry name" value="Prot_kinase_dom"/>
</dbReference>
<keyword evidence="6" id="KW-0723">Serine/threonine-protein kinase</keyword>
<gene>
    <name evidence="23" type="ORF">IMG5_182680</name>
</gene>
<keyword evidence="14" id="KW-0067">ATP-binding</keyword>
<dbReference type="InterPro" id="IPR011992">
    <property type="entry name" value="EF-hand-dom_pair"/>
</dbReference>
<keyword evidence="9" id="KW-0479">Metal-binding</keyword>
<dbReference type="GO" id="GO:0005509">
    <property type="term" value="F:calcium ion binding"/>
    <property type="evidence" value="ECO:0007669"/>
    <property type="project" value="InterPro"/>
</dbReference>
<keyword evidence="17" id="KW-0206">Cytoskeleton</keyword>
<dbReference type="InterPro" id="IPR001129">
    <property type="entry name" value="Membr-assoc_MAPEG"/>
</dbReference>
<dbReference type="PROSITE" id="PS00108">
    <property type="entry name" value="PROTEIN_KINASE_ST"/>
    <property type="match status" value="1"/>
</dbReference>
<dbReference type="InterPro" id="IPR002048">
    <property type="entry name" value="EF_hand_dom"/>
</dbReference>
<dbReference type="Gene3D" id="1.10.510.10">
    <property type="entry name" value="Transferase(Phosphotransferase) domain 1"/>
    <property type="match status" value="1"/>
</dbReference>
<feature type="transmembrane region" description="Helical" evidence="20">
    <location>
        <begin position="14"/>
        <end position="37"/>
    </location>
</feature>
<keyword evidence="8 20" id="KW-0812">Transmembrane</keyword>
<dbReference type="GO" id="GO:0005524">
    <property type="term" value="F:ATP binding"/>
    <property type="evidence" value="ECO:0007669"/>
    <property type="project" value="UniProtKB-KW"/>
</dbReference>
<evidence type="ECO:0000256" key="2">
    <source>
        <dbReference type="ARBA" id="ARBA00004245"/>
    </source>
</evidence>
<dbReference type="SMART" id="SM00054">
    <property type="entry name" value="EFh"/>
    <property type="match status" value="4"/>
</dbReference>
<dbReference type="Pfam" id="PF00069">
    <property type="entry name" value="Pkinase"/>
    <property type="match status" value="1"/>
</dbReference>
<evidence type="ECO:0000256" key="13">
    <source>
        <dbReference type="ARBA" id="ARBA00022837"/>
    </source>
</evidence>
<feature type="transmembrane region" description="Helical" evidence="20">
    <location>
        <begin position="83"/>
        <end position="101"/>
    </location>
</feature>
<proteinExistence type="inferred from homology"/>
<comment type="function">
    <text evidence="19">Plays a fundamental role in microtubule organizing center structure and function. Component of the infraciliary lattice (ICL) and the ciliary basal bodies.</text>
</comment>
<evidence type="ECO:0000256" key="11">
    <source>
        <dbReference type="ARBA" id="ARBA00022741"/>
    </source>
</evidence>
<dbReference type="PROSITE" id="PS00018">
    <property type="entry name" value="EF_HAND_1"/>
    <property type="match status" value="3"/>
</dbReference>
<evidence type="ECO:0000256" key="5">
    <source>
        <dbReference type="ARBA" id="ARBA00022490"/>
    </source>
</evidence>
<evidence type="ECO:0000256" key="1">
    <source>
        <dbReference type="ARBA" id="ARBA00001946"/>
    </source>
</evidence>
<keyword evidence="15 20" id="KW-1133">Transmembrane helix</keyword>
<dbReference type="OMA" id="MRHPWIC"/>
<evidence type="ECO:0000256" key="16">
    <source>
        <dbReference type="ARBA" id="ARBA00023136"/>
    </source>
</evidence>
<dbReference type="SUPFAM" id="SSF161084">
    <property type="entry name" value="MAPEG domain-like"/>
    <property type="match status" value="1"/>
</dbReference>
<feature type="domain" description="Protein kinase" evidence="21">
    <location>
        <begin position="47"/>
        <end position="346"/>
    </location>
</feature>
<evidence type="ECO:0000313" key="24">
    <source>
        <dbReference type="Proteomes" id="UP000008983"/>
    </source>
</evidence>
<evidence type="ECO:0000256" key="20">
    <source>
        <dbReference type="SAM" id="Phobius"/>
    </source>
</evidence>
<dbReference type="Pfam" id="PF13499">
    <property type="entry name" value="EF-hand_7"/>
    <property type="match status" value="2"/>
</dbReference>
<dbReference type="GeneID" id="14904205"/>
<dbReference type="STRING" id="857967.G0R325"/>
<evidence type="ECO:0000256" key="14">
    <source>
        <dbReference type="ARBA" id="ARBA00022840"/>
    </source>
</evidence>
<dbReference type="InterPro" id="IPR008271">
    <property type="entry name" value="Ser/Thr_kinase_AS"/>
</dbReference>
<comment type="similarity">
    <text evidence="18">Belongs to the protein kinase superfamily. Ser/Thr protein kinase family. CDPK subfamily.</text>
</comment>
<dbReference type="PROSITE" id="PS50222">
    <property type="entry name" value="EF_HAND_2"/>
    <property type="match status" value="3"/>
</dbReference>
<feature type="transmembrane region" description="Helical" evidence="20">
    <location>
        <begin position="540"/>
        <end position="556"/>
    </location>
</feature>
<evidence type="ECO:0000256" key="4">
    <source>
        <dbReference type="ARBA" id="ARBA00005253"/>
    </source>
</evidence>
<comment type="cofactor">
    <cofactor evidence="1">
        <name>Mg(2+)</name>
        <dbReference type="ChEBI" id="CHEBI:18420"/>
    </cofactor>
</comment>
<keyword evidence="12" id="KW-0418">Kinase</keyword>
<evidence type="ECO:0008006" key="25">
    <source>
        <dbReference type="Google" id="ProtNLM"/>
    </source>
</evidence>
<evidence type="ECO:0000259" key="22">
    <source>
        <dbReference type="PROSITE" id="PS50222"/>
    </source>
</evidence>
<dbReference type="InParanoid" id="G0R325"/>
<feature type="domain" description="EF-hand" evidence="22">
    <location>
        <begin position="391"/>
        <end position="426"/>
    </location>
</feature>
<evidence type="ECO:0000256" key="8">
    <source>
        <dbReference type="ARBA" id="ARBA00022692"/>
    </source>
</evidence>
<comment type="similarity">
    <text evidence="4">Belongs to the centrin family.</text>
</comment>
<dbReference type="InterPro" id="IPR023352">
    <property type="entry name" value="MAPEG-like_dom_sf"/>
</dbReference>
<evidence type="ECO:0000256" key="3">
    <source>
        <dbReference type="ARBA" id="ARBA00004370"/>
    </source>
</evidence>
<evidence type="ECO:0000256" key="12">
    <source>
        <dbReference type="ARBA" id="ARBA00022777"/>
    </source>
</evidence>
<dbReference type="InterPro" id="IPR018247">
    <property type="entry name" value="EF_Hand_1_Ca_BS"/>
</dbReference>
<keyword evidence="11" id="KW-0547">Nucleotide-binding</keyword>
<keyword evidence="24" id="KW-1185">Reference proteome</keyword>
<keyword evidence="7" id="KW-0808">Transferase</keyword>
<dbReference type="RefSeq" id="XP_004027476.1">
    <property type="nucleotide sequence ID" value="XM_004027427.1"/>
</dbReference>
<dbReference type="SUPFAM" id="SSF56112">
    <property type="entry name" value="Protein kinase-like (PK-like)"/>
    <property type="match status" value="1"/>
</dbReference>
<keyword evidence="10" id="KW-0677">Repeat</keyword>
<dbReference type="Pfam" id="PF01124">
    <property type="entry name" value="MAPEG"/>
    <property type="match status" value="1"/>
</dbReference>
<feature type="domain" description="EF-hand" evidence="22">
    <location>
        <begin position="467"/>
        <end position="502"/>
    </location>
</feature>
<dbReference type="Gene3D" id="1.20.120.550">
    <property type="entry name" value="Membrane associated eicosanoid/glutathione metabolism-like domain"/>
    <property type="match status" value="1"/>
</dbReference>
<evidence type="ECO:0000256" key="7">
    <source>
        <dbReference type="ARBA" id="ARBA00022679"/>
    </source>
</evidence>
<dbReference type="EMBL" id="GL984289">
    <property type="protein sequence ID" value="EGR28131.1"/>
    <property type="molecule type" value="Genomic_DNA"/>
</dbReference>
<evidence type="ECO:0000256" key="9">
    <source>
        <dbReference type="ARBA" id="ARBA00022723"/>
    </source>
</evidence>
<protein>
    <recommendedName>
        <fullName evidence="25">Protein kinase domain protein</fullName>
    </recommendedName>
</protein>
<organism evidence="23 24">
    <name type="scientific">Ichthyophthirius multifiliis</name>
    <name type="common">White spot disease agent</name>
    <name type="synonym">Ich</name>
    <dbReference type="NCBI Taxonomy" id="5932"/>
    <lineage>
        <taxon>Eukaryota</taxon>
        <taxon>Sar</taxon>
        <taxon>Alveolata</taxon>
        <taxon>Ciliophora</taxon>
        <taxon>Intramacronucleata</taxon>
        <taxon>Oligohymenophorea</taxon>
        <taxon>Hymenostomatida</taxon>
        <taxon>Ophryoglenina</taxon>
        <taxon>Ichthyophthirius</taxon>
    </lineage>
</organism>
<evidence type="ECO:0000256" key="19">
    <source>
        <dbReference type="ARBA" id="ARBA00025692"/>
    </source>
</evidence>
<keyword evidence="5" id="KW-0963">Cytoplasm</keyword>
<dbReference type="GO" id="GO:0005856">
    <property type="term" value="C:cytoskeleton"/>
    <property type="evidence" value="ECO:0007669"/>
    <property type="project" value="UniProtKB-SubCell"/>
</dbReference>
<dbReference type="Proteomes" id="UP000008983">
    <property type="component" value="Unassembled WGS sequence"/>
</dbReference>
<dbReference type="FunFam" id="1.10.238.10:FF:000178">
    <property type="entry name" value="Calmodulin-2 A"/>
    <property type="match status" value="1"/>
</dbReference>
<dbReference type="InterPro" id="IPR050205">
    <property type="entry name" value="CDPK_Ser/Thr_kinases"/>
</dbReference>
<evidence type="ECO:0000256" key="17">
    <source>
        <dbReference type="ARBA" id="ARBA00023212"/>
    </source>
</evidence>
<name>G0R325_ICHMU</name>
<keyword evidence="16 20" id="KW-0472">Membrane</keyword>